<dbReference type="AlphaFoldDB" id="A0A162KPQ9"/>
<feature type="compositionally biased region" description="Polar residues" evidence="3">
    <location>
        <begin position="981"/>
        <end position="994"/>
    </location>
</feature>
<evidence type="ECO:0000256" key="1">
    <source>
        <dbReference type="ARBA" id="ARBA00006477"/>
    </source>
</evidence>
<dbReference type="EMBL" id="AZHF01000001">
    <property type="protein sequence ID" value="OAA82246.1"/>
    <property type="molecule type" value="Genomic_DNA"/>
</dbReference>
<accession>A0A162KPQ9</accession>
<sequence>MAGVKRSFASLTEPDVVGRTKPSSRFVHHHQKGSSTPPSRAASPDLEPLSNSVSEFRQDATLVLVGVRGSGKSTLAVIASTALSRTVIDLEAAFQRAHGMTSSSYRKSHGTESCQLQQAEILGDLLKKNPNGRILVCSWMGRHVQLLLRDFASSNPVVHIARDAVAIKSHLNLDNERKVESLITVATIFFRTCTNLEFFNITEQAPHIAEASSPDDVFIPSLALKHAEKHFTKFLSLVYPVATIPFVDSAFPLASIPLEERQFTYIIPLPIDHILTRKFDIEEAVCGADAVEVTIDMAKPDASGDARTASSTLAADITKAVAIVRRTTVLPIICHLRVEETAEPAVWGTYRQLMAHTLKLAPEMVTIDLRLESDDMRTLLKGRRRSRVIGCREMSVPSEAWSDHYWKALYGKAVGVCCDSVRFSRSASSFQDNVEVAQFRATLAMLPDRKIPVAAYNTGSLGRTSACFNSLLTVASAAAISEMPCEIDVNSAITPMQATKSLFASFVYEPMKLYVFGAKVDYSMSPIMHNSALISYGMSHEYRPHSCTSLSSIQHLIRDPCFGGASVGLPFKVEAISLTDSLSRHARAIGAVNTLIPIRHLNDDGSVPTGSALFNNMNRTGKVRAFYGENTDWVGIKACIQSGLSPANAVRPTTCGVIIGAGGMARAAIYAMLQIGVRNIVICNRTVANAEKVVAHFQNLFEKNTDLLINGTEVRFHILKTRDEPWPADYRVPTILISCIPTHQIGDEPAPTFTAPEPWLASPTGGVVFELGYKTLDTPLLQQARAAAFKGWVAMDGLDLLPEQGFAQFELFTGRRAPRGLMRRALFQHYKDESGSPFIPDMSAISLKDREPKRGTLYWLWTVNKQIMASRRSKSRAPGPTSSDQQTIMHLPAWSPRHATAYAEGLVQARGLVRRDVSSAAIAIGGFLGLFLVVAVLTITMTWYSKRQARQKSRTQGYESTTTADTTELASATPSVAAPQPAQTAGGSGVDRNTSVRSVMTLPAYRAEASTNEQVLGRAGDRDGVDVIVDLPTEEREEALRDEEMEALYQIRNVRRQHIVEREQRRVEREAARARNDAAALADIRERSRRAREGPSRTATWAWRGTTAAAERMGLLADAASISEAARPESRRSRNRSVSSFVSADSGPPSPAYSRGGSAARVSSDVPLAGSSPDLVEVPLDLGGGDDRPPPGYEEASPSPSPSRSDTLPPGYTEGSNSPASGSGELQPPAEAGRSQRSGSFTGPVPQIVIERHQH</sequence>
<reference evidence="8 9" key="1">
    <citation type="journal article" date="2016" name="Genome Biol. Evol.">
        <title>Divergent and convergent evolution of fungal pathogenicity.</title>
        <authorList>
            <person name="Shang Y."/>
            <person name="Xiao G."/>
            <person name="Zheng P."/>
            <person name="Cen K."/>
            <person name="Zhan S."/>
            <person name="Wang C."/>
        </authorList>
    </citation>
    <scope>NUCLEOTIDE SEQUENCE [LARGE SCALE GENOMIC DNA]</scope>
    <source>
        <strain evidence="8 9">RCEF 1005</strain>
    </source>
</reference>
<dbReference type="Gene3D" id="3.40.50.720">
    <property type="entry name" value="NAD(P)-binding Rossmann-like Domain"/>
    <property type="match status" value="1"/>
</dbReference>
<dbReference type="InterPro" id="IPR001381">
    <property type="entry name" value="DHquinase_I"/>
</dbReference>
<organism evidence="8 9">
    <name type="scientific">Akanthomyces lecanii RCEF 1005</name>
    <dbReference type="NCBI Taxonomy" id="1081108"/>
    <lineage>
        <taxon>Eukaryota</taxon>
        <taxon>Fungi</taxon>
        <taxon>Dikarya</taxon>
        <taxon>Ascomycota</taxon>
        <taxon>Pezizomycotina</taxon>
        <taxon>Sordariomycetes</taxon>
        <taxon>Hypocreomycetidae</taxon>
        <taxon>Hypocreales</taxon>
        <taxon>Cordycipitaceae</taxon>
        <taxon>Akanthomyces</taxon>
        <taxon>Cordyceps confragosa</taxon>
    </lineage>
</organism>
<dbReference type="SUPFAM" id="SSF51735">
    <property type="entry name" value="NAD(P)-binding Rossmann-fold domains"/>
    <property type="match status" value="1"/>
</dbReference>
<dbReference type="Gene3D" id="3.40.50.10860">
    <property type="entry name" value="Leucine Dehydrogenase, chain A, domain 1"/>
    <property type="match status" value="1"/>
</dbReference>
<dbReference type="Gene3D" id="3.40.50.300">
    <property type="entry name" value="P-loop containing nucleotide triphosphate hydrolases"/>
    <property type="match status" value="1"/>
</dbReference>
<dbReference type="Pfam" id="PF08501">
    <property type="entry name" value="Shikimate_dh_N"/>
    <property type="match status" value="1"/>
</dbReference>
<dbReference type="Pfam" id="PF18317">
    <property type="entry name" value="SDH_C"/>
    <property type="match status" value="1"/>
</dbReference>
<dbReference type="InterPro" id="IPR046346">
    <property type="entry name" value="Aminoacid_DH-like_N_sf"/>
</dbReference>
<dbReference type="Gene3D" id="3.20.20.70">
    <property type="entry name" value="Aldolase class I"/>
    <property type="match status" value="1"/>
</dbReference>
<evidence type="ECO:0000259" key="7">
    <source>
        <dbReference type="Pfam" id="PF18317"/>
    </source>
</evidence>
<feature type="compositionally biased region" description="Low complexity" evidence="3">
    <location>
        <begin position="1193"/>
        <end position="1210"/>
    </location>
</feature>
<keyword evidence="4" id="KW-0472">Membrane</keyword>
<evidence type="ECO:0000256" key="4">
    <source>
        <dbReference type="SAM" id="Phobius"/>
    </source>
</evidence>
<dbReference type="GO" id="GO:0004764">
    <property type="term" value="F:shikimate 3-dehydrogenase (NADP+) activity"/>
    <property type="evidence" value="ECO:0007669"/>
    <property type="project" value="InterPro"/>
</dbReference>
<dbReference type="FunFam" id="3.40.50.720:FF:000386">
    <property type="entry name" value="Quinate repressor protein"/>
    <property type="match status" value="1"/>
</dbReference>
<evidence type="ECO:0000313" key="9">
    <source>
        <dbReference type="Proteomes" id="UP000076881"/>
    </source>
</evidence>
<feature type="domain" description="Quinate/shikimate 5-dehydrogenase/glutamyl-tRNA reductase" evidence="5">
    <location>
        <begin position="657"/>
        <end position="699"/>
    </location>
</feature>
<evidence type="ECO:0000259" key="6">
    <source>
        <dbReference type="Pfam" id="PF08501"/>
    </source>
</evidence>
<dbReference type="SUPFAM" id="SSF53223">
    <property type="entry name" value="Aminoacid dehydrogenase-like, N-terminal domain"/>
    <property type="match status" value="1"/>
</dbReference>
<dbReference type="InterPro" id="IPR041121">
    <property type="entry name" value="SDH_C"/>
</dbReference>
<comment type="similarity">
    <text evidence="1">In the 2nd section; belongs to the type-I 3-dehydroquinase family.</text>
</comment>
<comment type="caution">
    <text evidence="8">The sequence shown here is derived from an EMBL/GenBank/DDBJ whole genome shotgun (WGS) entry which is preliminary data.</text>
</comment>
<feature type="region of interest" description="Disordered" evidence="3">
    <location>
        <begin position="950"/>
        <end position="994"/>
    </location>
</feature>
<dbReference type="GO" id="GO:0003855">
    <property type="term" value="F:3-dehydroquinate dehydratase activity"/>
    <property type="evidence" value="ECO:0007669"/>
    <property type="project" value="InterPro"/>
</dbReference>
<evidence type="ECO:0000256" key="2">
    <source>
        <dbReference type="ARBA" id="ARBA00009349"/>
    </source>
</evidence>
<protein>
    <submittedName>
        <fullName evidence="8">NAD(P)-binding domain protein</fullName>
    </submittedName>
</protein>
<dbReference type="Pfam" id="PF01488">
    <property type="entry name" value="Shikimate_DH"/>
    <property type="match status" value="1"/>
</dbReference>
<dbReference type="CDD" id="cd00502">
    <property type="entry name" value="DHQase_I"/>
    <property type="match status" value="1"/>
</dbReference>
<dbReference type="Pfam" id="PF01487">
    <property type="entry name" value="DHquinase_I"/>
    <property type="match status" value="1"/>
</dbReference>
<dbReference type="OrthoDB" id="4415835at2759"/>
<keyword evidence="4" id="KW-0812">Transmembrane</keyword>
<feature type="region of interest" description="Disordered" evidence="3">
    <location>
        <begin position="1123"/>
        <end position="1255"/>
    </location>
</feature>
<feature type="region of interest" description="Disordered" evidence="3">
    <location>
        <begin position="1"/>
        <end position="50"/>
    </location>
</feature>
<proteinExistence type="inferred from homology"/>
<gene>
    <name evidence="8" type="ORF">LEL_01791</name>
</gene>
<feature type="transmembrane region" description="Helical" evidence="4">
    <location>
        <begin position="920"/>
        <end position="944"/>
    </location>
</feature>
<name>A0A162KPQ9_CORDF</name>
<dbReference type="InterPro" id="IPR006151">
    <property type="entry name" value="Shikm_DH/Glu-tRNA_Rdtase"/>
</dbReference>
<dbReference type="InterPro" id="IPR013708">
    <property type="entry name" value="Shikimate_DH-bd_N"/>
</dbReference>
<dbReference type="STRING" id="1081108.A0A162KPQ9"/>
<dbReference type="CDD" id="cd01065">
    <property type="entry name" value="NAD_bind_Shikimate_DH"/>
    <property type="match status" value="1"/>
</dbReference>
<dbReference type="InterPro" id="IPR031322">
    <property type="entry name" value="Shikimate/glucono_kinase"/>
</dbReference>
<dbReference type="InterPro" id="IPR013785">
    <property type="entry name" value="Aldolase_TIM"/>
</dbReference>
<evidence type="ECO:0000256" key="3">
    <source>
        <dbReference type="SAM" id="MobiDB-lite"/>
    </source>
</evidence>
<dbReference type="SUPFAM" id="SSF51569">
    <property type="entry name" value="Aldolase"/>
    <property type="match status" value="1"/>
</dbReference>
<dbReference type="Pfam" id="PF01202">
    <property type="entry name" value="SKI"/>
    <property type="match status" value="1"/>
</dbReference>
<dbReference type="Proteomes" id="UP000076881">
    <property type="component" value="Unassembled WGS sequence"/>
</dbReference>
<dbReference type="InterPro" id="IPR027417">
    <property type="entry name" value="P-loop_NTPase"/>
</dbReference>
<keyword evidence="4" id="KW-1133">Transmembrane helix</keyword>
<evidence type="ECO:0000259" key="5">
    <source>
        <dbReference type="Pfam" id="PF01488"/>
    </source>
</evidence>
<feature type="domain" description="SDH C-terminal" evidence="7">
    <location>
        <begin position="797"/>
        <end position="826"/>
    </location>
</feature>
<feature type="domain" description="Shikimate dehydrogenase substrate binding N-terminal" evidence="6">
    <location>
        <begin position="515"/>
        <end position="595"/>
    </location>
</feature>
<feature type="compositionally biased region" description="Polar residues" evidence="3">
    <location>
        <begin position="954"/>
        <end position="974"/>
    </location>
</feature>
<keyword evidence="9" id="KW-1185">Reference proteome</keyword>
<dbReference type="InterPro" id="IPR036291">
    <property type="entry name" value="NAD(P)-bd_dom_sf"/>
</dbReference>
<dbReference type="PANTHER" id="PTHR21090">
    <property type="entry name" value="AROM/DEHYDROQUINATE SYNTHASE"/>
    <property type="match status" value="1"/>
</dbReference>
<dbReference type="PANTHER" id="PTHR21090:SF27">
    <property type="entry name" value="QUINATE REPRESSOR PROTEIN"/>
    <property type="match status" value="1"/>
</dbReference>
<evidence type="ECO:0000313" key="8">
    <source>
        <dbReference type="EMBL" id="OAA82246.1"/>
    </source>
</evidence>
<comment type="similarity">
    <text evidence="2">In the N-terminal section; belongs to the shikimate kinase family.</text>
</comment>
<dbReference type="GO" id="GO:0009423">
    <property type="term" value="P:chorismate biosynthetic process"/>
    <property type="evidence" value="ECO:0007669"/>
    <property type="project" value="TreeGrafter"/>
</dbReference>
<dbReference type="SUPFAM" id="SSF52540">
    <property type="entry name" value="P-loop containing nucleoside triphosphate hydrolases"/>
    <property type="match status" value="1"/>
</dbReference>
<dbReference type="GO" id="GO:0003866">
    <property type="term" value="F:3-phosphoshikimate 1-carboxyvinyltransferase activity"/>
    <property type="evidence" value="ECO:0007669"/>
    <property type="project" value="TreeGrafter"/>
</dbReference>